<protein>
    <submittedName>
        <fullName evidence="4">von Willebrand factor type A domain</fullName>
    </submittedName>
</protein>
<comment type="caution">
    <text evidence="4">The sequence shown here is derived from an EMBL/GenBank/DDBJ whole genome shotgun (WGS) entry which is preliminary data.</text>
</comment>
<feature type="domain" description="VWFA" evidence="3">
    <location>
        <begin position="4"/>
        <end position="111"/>
    </location>
</feature>
<proteinExistence type="inferred from homology"/>
<accession>A0A8J6E1U2</accession>
<dbReference type="GO" id="GO:0043161">
    <property type="term" value="P:proteasome-mediated ubiquitin-dependent protein catabolic process"/>
    <property type="evidence" value="ECO:0007669"/>
    <property type="project" value="TreeGrafter"/>
</dbReference>
<dbReference type="PROSITE" id="PS50330">
    <property type="entry name" value="UIM"/>
    <property type="match status" value="1"/>
</dbReference>
<name>A0A8J6E1U2_9EUKA</name>
<dbReference type="AlphaFoldDB" id="A0A8J6E1U2"/>
<dbReference type="GO" id="GO:0005634">
    <property type="term" value="C:nucleus"/>
    <property type="evidence" value="ECO:0007669"/>
    <property type="project" value="TreeGrafter"/>
</dbReference>
<dbReference type="GO" id="GO:0005829">
    <property type="term" value="C:cytosol"/>
    <property type="evidence" value="ECO:0007669"/>
    <property type="project" value="TreeGrafter"/>
</dbReference>
<evidence type="ECO:0000256" key="2">
    <source>
        <dbReference type="ARBA" id="ARBA00022942"/>
    </source>
</evidence>
<evidence type="ECO:0000256" key="1">
    <source>
        <dbReference type="ARBA" id="ARBA00005574"/>
    </source>
</evidence>
<dbReference type="OrthoDB" id="1731724at2759"/>
<gene>
    <name evidence="4" type="ORF">J8273_7346</name>
</gene>
<dbReference type="InterPro" id="IPR002035">
    <property type="entry name" value="VWF_A"/>
</dbReference>
<dbReference type="Gene3D" id="6.10.140.100">
    <property type="match status" value="1"/>
</dbReference>
<keyword evidence="2" id="KW-0647">Proteasome</keyword>
<keyword evidence="5" id="KW-1185">Reference proteome</keyword>
<dbReference type="Pfam" id="PF02809">
    <property type="entry name" value="UIM"/>
    <property type="match status" value="3"/>
</dbReference>
<dbReference type="SUPFAM" id="SSF53300">
    <property type="entry name" value="vWA-like"/>
    <property type="match status" value="1"/>
</dbReference>
<dbReference type="InterPro" id="IPR027040">
    <property type="entry name" value="PSMD4"/>
</dbReference>
<dbReference type="Pfam" id="PF13519">
    <property type="entry name" value="VWA_2"/>
    <property type="match status" value="1"/>
</dbReference>
<dbReference type="SMART" id="SM00726">
    <property type="entry name" value="UIM"/>
    <property type="match status" value="3"/>
</dbReference>
<dbReference type="InterPro" id="IPR003903">
    <property type="entry name" value="UIM_dom"/>
</dbReference>
<dbReference type="Proteomes" id="UP000717585">
    <property type="component" value="Unassembled WGS sequence"/>
</dbReference>
<evidence type="ECO:0000313" key="5">
    <source>
        <dbReference type="Proteomes" id="UP000717585"/>
    </source>
</evidence>
<dbReference type="PANTHER" id="PTHR10223">
    <property type="entry name" value="26S PROTEASOME NON-ATPASE REGULATORY SUBUNIT 4"/>
    <property type="match status" value="1"/>
</dbReference>
<evidence type="ECO:0000313" key="4">
    <source>
        <dbReference type="EMBL" id="KAG9391072.1"/>
    </source>
</evidence>
<organism evidence="4 5">
    <name type="scientific">Carpediemonas membranifera</name>
    <dbReference type="NCBI Taxonomy" id="201153"/>
    <lineage>
        <taxon>Eukaryota</taxon>
        <taxon>Metamonada</taxon>
        <taxon>Carpediemonas-like organisms</taxon>
        <taxon>Carpediemonas</taxon>
    </lineage>
</organism>
<dbReference type="Gene3D" id="3.40.50.410">
    <property type="entry name" value="von Willebrand factor, type A domain"/>
    <property type="match status" value="1"/>
</dbReference>
<reference evidence="4" key="1">
    <citation type="submission" date="2021-05" db="EMBL/GenBank/DDBJ databases">
        <title>A free-living protist that lacks canonical eukaryotic 1 DNA replication and segregation systems.</title>
        <authorList>
            <person name="Salas-Leiva D.E."/>
            <person name="Tromer E.C."/>
            <person name="Curtis B.A."/>
            <person name="Jerlstrom-Hultqvist J."/>
            <person name="Kolisko M."/>
            <person name="Yi Z."/>
            <person name="Salas-Leiva J.S."/>
            <person name="Gallot-Lavallee L."/>
            <person name="Kops G.J.P.L."/>
            <person name="Archibald J.M."/>
            <person name="Simpson A.G.B."/>
            <person name="Roger A.J."/>
        </authorList>
    </citation>
    <scope>NUCLEOTIDE SEQUENCE</scope>
    <source>
        <strain evidence="4">BICM</strain>
    </source>
</reference>
<sequence>MDALVLCIDNSEFMLNGTPSRLSHLCDLSTHVVSTSLNHPEATVAVVQMADPRLLCASTARRDILLKYLSRDELAKGLRKKVDVVRAIKTANLTLKHRRDDRQHQKILMFVGSPVDAAQNDLEEVGAMLLRNGTHLNIVHMPDPSDTGNKHGQALQSLVAAAGERASLVSVPHGMNPLDYCISSGLFDNAADHTIEETDPELALALRLSLMEHEAAMARQQGREHADIEMDEPMGELTEEEQLNRAIQLSMQEGPTQPLMAEAQHTPEPDAAADLNEDEQMEVAIQMSMGTSHEDAVAAVLAKRLH</sequence>
<dbReference type="PANTHER" id="PTHR10223:SF0">
    <property type="entry name" value="26S PROTEASOME NON-ATPASE REGULATORY SUBUNIT 4"/>
    <property type="match status" value="1"/>
</dbReference>
<dbReference type="GO" id="GO:0031593">
    <property type="term" value="F:polyubiquitin modification-dependent protein binding"/>
    <property type="evidence" value="ECO:0007669"/>
    <property type="project" value="TreeGrafter"/>
</dbReference>
<comment type="similarity">
    <text evidence="1">Belongs to the proteasome subunit S5A family.</text>
</comment>
<dbReference type="GO" id="GO:0008540">
    <property type="term" value="C:proteasome regulatory particle, base subcomplex"/>
    <property type="evidence" value="ECO:0007669"/>
    <property type="project" value="TreeGrafter"/>
</dbReference>
<dbReference type="EMBL" id="JAHDYR010000062">
    <property type="protein sequence ID" value="KAG9391072.1"/>
    <property type="molecule type" value="Genomic_DNA"/>
</dbReference>
<dbReference type="InterPro" id="IPR036465">
    <property type="entry name" value="vWFA_dom_sf"/>
</dbReference>
<evidence type="ECO:0000259" key="3">
    <source>
        <dbReference type="Pfam" id="PF13519"/>
    </source>
</evidence>